<protein>
    <submittedName>
        <fullName evidence="1">Uncharacterized protein</fullName>
    </submittedName>
</protein>
<dbReference type="EMBL" id="AHBZ03000027">
    <property type="protein sequence ID" value="KAF7764653.1"/>
    <property type="molecule type" value="Genomic_DNA"/>
</dbReference>
<dbReference type="AlphaFoldDB" id="A0AAD4AF10"/>
<gene>
    <name evidence="1" type="ORF">PCIT_b0695</name>
</gene>
<name>A0AAD4AF10_9GAMM</name>
<reference evidence="1" key="1">
    <citation type="journal article" date="2012" name="J. Bacteriol.">
        <title>Genome sequences of type strains of seven species of the marine bacterium Pseudoalteromonas.</title>
        <authorList>
            <person name="Xie B.B."/>
            <person name="Shu Y.L."/>
            <person name="Qin Q.L."/>
            <person name="Rong J.C."/>
            <person name="Zhang X.Y."/>
            <person name="Chen X.L."/>
            <person name="Shi M."/>
            <person name="He H.L."/>
            <person name="Zhou B.C."/>
            <person name="Zhang Y.Z."/>
        </authorList>
    </citation>
    <scope>NUCLEOTIDE SEQUENCE</scope>
    <source>
        <strain evidence="1">DSM 8771</strain>
    </source>
</reference>
<evidence type="ECO:0000313" key="2">
    <source>
        <dbReference type="Proteomes" id="UP000016487"/>
    </source>
</evidence>
<comment type="caution">
    <text evidence="1">The sequence shown here is derived from an EMBL/GenBank/DDBJ whole genome shotgun (WGS) entry which is preliminary data.</text>
</comment>
<sequence>MGTGLLNIFAQYTVGLGIKKPANIGWLFSHYIFTRLNSYFELEHHFF</sequence>
<accession>A0AAD4AF10</accession>
<reference evidence="1" key="2">
    <citation type="submission" date="2015-03" db="EMBL/GenBank/DDBJ databases">
        <title>Genome sequence of Pseudoalteromonas citrea.</title>
        <authorList>
            <person name="Xie B.-B."/>
            <person name="Rong J.-C."/>
            <person name="Qin Q.-L."/>
            <person name="Zhang Y.-Z."/>
        </authorList>
    </citation>
    <scope>NUCLEOTIDE SEQUENCE</scope>
    <source>
        <strain evidence="1">DSM 8771</strain>
    </source>
</reference>
<proteinExistence type="predicted"/>
<evidence type="ECO:0000313" key="1">
    <source>
        <dbReference type="EMBL" id="KAF7764653.1"/>
    </source>
</evidence>
<dbReference type="Proteomes" id="UP000016487">
    <property type="component" value="Unassembled WGS sequence"/>
</dbReference>
<organism evidence="1 2">
    <name type="scientific">Pseudoalteromonas citrea</name>
    <dbReference type="NCBI Taxonomy" id="43655"/>
    <lineage>
        <taxon>Bacteria</taxon>
        <taxon>Pseudomonadati</taxon>
        <taxon>Pseudomonadota</taxon>
        <taxon>Gammaproteobacteria</taxon>
        <taxon>Alteromonadales</taxon>
        <taxon>Pseudoalteromonadaceae</taxon>
        <taxon>Pseudoalteromonas</taxon>
    </lineage>
</organism>